<dbReference type="EMBL" id="CP072793">
    <property type="protein sequence ID" value="QTR54664.1"/>
    <property type="molecule type" value="Genomic_DNA"/>
</dbReference>
<gene>
    <name evidence="4" type="ORF">J9260_06130</name>
</gene>
<dbReference type="InterPro" id="IPR055397">
    <property type="entry name" value="TraK_C"/>
</dbReference>
<proteinExistence type="predicted"/>
<feature type="chain" id="PRO_5037938259" evidence="1">
    <location>
        <begin position="32"/>
        <end position="271"/>
    </location>
</feature>
<evidence type="ECO:0000259" key="2">
    <source>
        <dbReference type="Pfam" id="PF06586"/>
    </source>
</evidence>
<dbReference type="Pfam" id="PF23536">
    <property type="entry name" value="TraK_C"/>
    <property type="match status" value="1"/>
</dbReference>
<protein>
    <submittedName>
        <fullName evidence="4">Type-F conjugative transfer system secretin TraK</fullName>
    </submittedName>
</protein>
<sequence length="271" mass="29254">MKMSLTGLTRSGYALLLVMTGAWLLPTLVSAADFTVNDGDTVTAKISRDGLTRVTVQGARIEQVFSADGKDLTFQVDKQNGQVFVRYKGGKEKVLDAMELPGGGSVKRKQTTGSGKQDFAAFVTDDGGRTFTLNLSVTDDPSASIVLKPMVVEKAKSGRVVIQNDLSLPSEVMALMQVMTGNVEEVSGYDVARDLSEPQTLWAGADYLRVASYEGDSLLGEVYTLTNRSGSQMRIVESEFQGKGVLAVAVKNPILEANEFTYVYTVREVTP</sequence>
<feature type="domain" description="TraK N-terminal" evidence="2">
    <location>
        <begin position="35"/>
        <end position="147"/>
    </location>
</feature>
<evidence type="ECO:0000256" key="1">
    <source>
        <dbReference type="SAM" id="SignalP"/>
    </source>
</evidence>
<keyword evidence="5" id="KW-1185">Reference proteome</keyword>
<organism evidence="4 5">
    <name type="scientific">Thiothrix unzii</name>
    <dbReference type="NCBI Taxonomy" id="111769"/>
    <lineage>
        <taxon>Bacteria</taxon>
        <taxon>Pseudomonadati</taxon>
        <taxon>Pseudomonadota</taxon>
        <taxon>Gammaproteobacteria</taxon>
        <taxon>Thiotrichales</taxon>
        <taxon>Thiotrichaceae</taxon>
        <taxon>Thiothrix</taxon>
    </lineage>
</organism>
<dbReference type="InterPro" id="IPR010563">
    <property type="entry name" value="TraK_N"/>
</dbReference>
<evidence type="ECO:0000313" key="5">
    <source>
        <dbReference type="Proteomes" id="UP000672009"/>
    </source>
</evidence>
<dbReference type="Pfam" id="PF06586">
    <property type="entry name" value="TraK_N"/>
    <property type="match status" value="1"/>
</dbReference>
<feature type="domain" description="TraK C-terminal" evidence="3">
    <location>
        <begin position="167"/>
        <end position="267"/>
    </location>
</feature>
<name>A0A975IIE4_9GAMM</name>
<dbReference type="RefSeq" id="WP_210220140.1">
    <property type="nucleotide sequence ID" value="NZ_CP072793.1"/>
</dbReference>
<dbReference type="AlphaFoldDB" id="A0A975IIE4"/>
<keyword evidence="1" id="KW-0732">Signal</keyword>
<accession>A0A975IIE4</accession>
<feature type="signal peptide" evidence="1">
    <location>
        <begin position="1"/>
        <end position="31"/>
    </location>
</feature>
<dbReference type="Proteomes" id="UP000672009">
    <property type="component" value="Chromosome"/>
</dbReference>
<evidence type="ECO:0000313" key="4">
    <source>
        <dbReference type="EMBL" id="QTR54664.1"/>
    </source>
</evidence>
<evidence type="ECO:0000259" key="3">
    <source>
        <dbReference type="Pfam" id="PF23536"/>
    </source>
</evidence>
<dbReference type="KEGG" id="tun:J9260_06130"/>
<reference evidence="4" key="1">
    <citation type="submission" date="2021-04" db="EMBL/GenBank/DDBJ databases">
        <title>Genomics, taxonomy and metabolism of representatives of sulfur bacteria of the genus Thiothrix: Thiothrix fructosivorans QT, Thiothrix unzii A1T and three new species, Thiothrix subterranea sp. nov., Thiothrix litoralis sp. nov. and 'Candidatus Thiothrix anitrata' sp. nov.</title>
        <authorList>
            <person name="Ravin N.V."/>
            <person name="Smolyakov D."/>
            <person name="Rudenko T.S."/>
            <person name="Mardanov A.V."/>
            <person name="Beletsky A.V."/>
            <person name="Markov N.D."/>
            <person name="Fomenkov A.I."/>
            <person name="Roberts R.J."/>
            <person name="Karnachuk O.V."/>
            <person name="Novikov A."/>
            <person name="Grabovich M.Y."/>
        </authorList>
    </citation>
    <scope>NUCLEOTIDE SEQUENCE</scope>
    <source>
        <strain evidence="4">A1</strain>
    </source>
</reference>